<sequence length="142" mass="16008">MPYKRRESREPGGLYVMVSTGRFGKPGQLNSTGRFFMPVAVSESMRLHERSVEARWSSGGWRRVTLFGSGRRASRAACPSWSVGTMVIVPRHLSFITLQRGNTFRDAPRQLYALVTARYAEPGSYPACGWRRPIRCHTTTAL</sequence>
<organism evidence="1 2">
    <name type="scientific">Pseudomonas coronafaciens pv. coronafaciens</name>
    <dbReference type="NCBI Taxonomy" id="235275"/>
    <lineage>
        <taxon>Bacteria</taxon>
        <taxon>Pseudomonadati</taxon>
        <taxon>Pseudomonadota</taxon>
        <taxon>Gammaproteobacteria</taxon>
        <taxon>Pseudomonadales</taxon>
        <taxon>Pseudomonadaceae</taxon>
        <taxon>Pseudomonas</taxon>
        <taxon>Pseudomonas coronafaciens</taxon>
    </lineage>
</organism>
<protein>
    <submittedName>
        <fullName evidence="1">DUF1534 domain-containing protein</fullName>
    </submittedName>
</protein>
<accession>A0AAE6QL98</accession>
<name>A0AAE6QL98_9PSED</name>
<dbReference type="AlphaFoldDB" id="A0AAE6QL98"/>
<evidence type="ECO:0000313" key="2">
    <source>
        <dbReference type="Proteomes" id="UP000423413"/>
    </source>
</evidence>
<gene>
    <name evidence="1" type="ORF">GMO17_20450</name>
</gene>
<proteinExistence type="predicted"/>
<evidence type="ECO:0000313" key="1">
    <source>
        <dbReference type="EMBL" id="QGT83362.1"/>
    </source>
</evidence>
<dbReference type="AntiFam" id="ANF00261">
    <property type="entry name" value="Protein of unknown function (DUF1534)"/>
</dbReference>
<dbReference type="Proteomes" id="UP000423413">
    <property type="component" value="Chromosome"/>
</dbReference>
<dbReference type="EMBL" id="CP046441">
    <property type="protein sequence ID" value="QGT83362.1"/>
    <property type="molecule type" value="Genomic_DNA"/>
</dbReference>
<reference evidence="1 2" key="1">
    <citation type="submission" date="2019-11" db="EMBL/GenBank/DDBJ databases">
        <title>Complete genome sequence of Pseudomonas syringae pv. coronafaciens isolate B19001 originated in imported oat cereal.</title>
        <authorList>
            <person name="Kim S.M."/>
            <person name="Lee B.C."/>
            <person name="Seo S.J."/>
            <person name="Lee J.E."/>
            <person name="Choi N.J."/>
            <person name="Park J.H."/>
        </authorList>
    </citation>
    <scope>NUCLEOTIDE SEQUENCE [LARGE SCALE GENOMIC DNA]</scope>
    <source>
        <strain evidence="1 2">B19001</strain>
    </source>
</reference>